<dbReference type="EMBL" id="CP035282">
    <property type="protein sequence ID" value="QAT60400.1"/>
    <property type="molecule type" value="Genomic_DNA"/>
</dbReference>
<sequence length="334" mass="36159">MTDSNIKKERIKKKVILLIFIALTVISFFISIGNGAVKVHPKEIINAVFFEKSTVNYQIIWNVRLPRTIVAALVGTCLALSGAILQGVMRNPLAAPNIIGVSSGAGLMTLLILILFPDFYYLAPIGAFIGALLATLFIYFLAWKEGVVPTRLILAGVAVSSLLGAGTNALMTFYPNKVAGVIGFMVGGLSSTTWQQVKIIFPYAAIGIFLILLIPNKLNILMMGDEVATSLGLNVERTRFAFIIISSLLAGSAVSVVGLLGFVGFIVPHMTRLFIGSDYRYLLPAVIFTGATVVMLCDTLARVMFAPMEIPVGIIMSALGAPFFLYLLRRKKEY</sequence>
<dbReference type="Gene3D" id="1.10.3470.10">
    <property type="entry name" value="ABC transporter involved in vitamin B12 uptake, BtuC"/>
    <property type="match status" value="1"/>
</dbReference>
<keyword evidence="7 8" id="KW-0472">Membrane</keyword>
<proteinExistence type="inferred from homology"/>
<feature type="transmembrane region" description="Helical" evidence="8">
    <location>
        <begin position="122"/>
        <end position="140"/>
    </location>
</feature>
<dbReference type="InterPro" id="IPR000522">
    <property type="entry name" value="ABC_transptr_permease_BtuC"/>
</dbReference>
<keyword evidence="5 8" id="KW-0812">Transmembrane</keyword>
<keyword evidence="3" id="KW-0813">Transport</keyword>
<feature type="transmembrane region" description="Helical" evidence="8">
    <location>
        <begin position="97"/>
        <end position="116"/>
    </location>
</feature>
<keyword evidence="6 8" id="KW-1133">Transmembrane helix</keyword>
<dbReference type="Proteomes" id="UP000287969">
    <property type="component" value="Chromosome"/>
</dbReference>
<dbReference type="SUPFAM" id="SSF81345">
    <property type="entry name" value="ABC transporter involved in vitamin B12 uptake, BtuC"/>
    <property type="match status" value="1"/>
</dbReference>
<dbReference type="PANTHER" id="PTHR30472">
    <property type="entry name" value="FERRIC ENTEROBACTIN TRANSPORT SYSTEM PERMEASE PROTEIN"/>
    <property type="match status" value="1"/>
</dbReference>
<feature type="transmembrane region" description="Helical" evidence="8">
    <location>
        <begin position="240"/>
        <end position="267"/>
    </location>
</feature>
<organism evidence="9 10">
    <name type="scientific">Acidilutibacter cellobiosedens</name>
    <dbReference type="NCBI Taxonomy" id="2507161"/>
    <lineage>
        <taxon>Bacteria</taxon>
        <taxon>Bacillati</taxon>
        <taxon>Bacillota</taxon>
        <taxon>Tissierellia</taxon>
        <taxon>Tissierellales</taxon>
        <taxon>Acidilutibacteraceae</taxon>
        <taxon>Acidilutibacter</taxon>
    </lineage>
</organism>
<evidence type="ECO:0000256" key="7">
    <source>
        <dbReference type="ARBA" id="ARBA00023136"/>
    </source>
</evidence>
<evidence type="ECO:0000256" key="3">
    <source>
        <dbReference type="ARBA" id="ARBA00022448"/>
    </source>
</evidence>
<evidence type="ECO:0000256" key="5">
    <source>
        <dbReference type="ARBA" id="ARBA00022692"/>
    </source>
</evidence>
<feature type="transmembrane region" description="Helical" evidence="8">
    <location>
        <begin position="152"/>
        <end position="171"/>
    </location>
</feature>
<dbReference type="AlphaFoldDB" id="A0A410Q8V1"/>
<feature type="transmembrane region" description="Helical" evidence="8">
    <location>
        <begin position="65"/>
        <end position="85"/>
    </location>
</feature>
<protein>
    <submittedName>
        <fullName evidence="9">Iron ABC transporter permease</fullName>
    </submittedName>
</protein>
<dbReference type="Pfam" id="PF01032">
    <property type="entry name" value="FecCD"/>
    <property type="match status" value="1"/>
</dbReference>
<evidence type="ECO:0000256" key="6">
    <source>
        <dbReference type="ARBA" id="ARBA00022989"/>
    </source>
</evidence>
<feature type="transmembrane region" description="Helical" evidence="8">
    <location>
        <begin position="279"/>
        <end position="304"/>
    </location>
</feature>
<comment type="similarity">
    <text evidence="2">Belongs to the binding-protein-dependent transport system permease family. FecCD subfamily.</text>
</comment>
<feature type="transmembrane region" description="Helical" evidence="8">
    <location>
        <begin position="201"/>
        <end position="220"/>
    </location>
</feature>
<evidence type="ECO:0000256" key="4">
    <source>
        <dbReference type="ARBA" id="ARBA00022475"/>
    </source>
</evidence>
<dbReference type="GO" id="GO:0005886">
    <property type="term" value="C:plasma membrane"/>
    <property type="evidence" value="ECO:0007669"/>
    <property type="project" value="UniProtKB-SubCell"/>
</dbReference>
<dbReference type="GO" id="GO:0033214">
    <property type="term" value="P:siderophore-iron import into cell"/>
    <property type="evidence" value="ECO:0007669"/>
    <property type="project" value="TreeGrafter"/>
</dbReference>
<keyword evidence="4" id="KW-1003">Cell membrane</keyword>
<evidence type="ECO:0000256" key="2">
    <source>
        <dbReference type="ARBA" id="ARBA00007935"/>
    </source>
</evidence>
<reference evidence="10" key="1">
    <citation type="submission" date="2019-01" db="EMBL/GenBank/DDBJ databases">
        <title>Draft genomes of a novel of Sporanaerobacter strains.</title>
        <authorList>
            <person name="Ma S."/>
        </authorList>
    </citation>
    <scope>NUCLEOTIDE SEQUENCE [LARGE SCALE GENOMIC DNA]</scope>
    <source>
        <strain evidence="10">NJN-17</strain>
    </source>
</reference>
<dbReference type="KEGG" id="spoa:EQM13_01840"/>
<dbReference type="OrthoDB" id="9792889at2"/>
<name>A0A410Q8V1_9FIRM</name>
<dbReference type="CDD" id="cd06550">
    <property type="entry name" value="TM_ABC_iron-siderophores_like"/>
    <property type="match status" value="1"/>
</dbReference>
<accession>A0A410Q8V1</accession>
<dbReference type="InterPro" id="IPR037294">
    <property type="entry name" value="ABC_BtuC-like"/>
</dbReference>
<dbReference type="GO" id="GO:0022857">
    <property type="term" value="F:transmembrane transporter activity"/>
    <property type="evidence" value="ECO:0007669"/>
    <property type="project" value="InterPro"/>
</dbReference>
<dbReference type="RefSeq" id="WP_114218963.1">
    <property type="nucleotide sequence ID" value="NZ_CP035282.1"/>
</dbReference>
<evidence type="ECO:0000313" key="10">
    <source>
        <dbReference type="Proteomes" id="UP000287969"/>
    </source>
</evidence>
<dbReference type="PANTHER" id="PTHR30472:SF68">
    <property type="entry name" value="FERRICHROME TRANSPORT SYSTEM PERMEASE PROTEIN FHUB"/>
    <property type="match status" value="1"/>
</dbReference>
<feature type="transmembrane region" description="Helical" evidence="8">
    <location>
        <begin position="310"/>
        <end position="328"/>
    </location>
</feature>
<evidence type="ECO:0000256" key="8">
    <source>
        <dbReference type="SAM" id="Phobius"/>
    </source>
</evidence>
<comment type="subcellular location">
    <subcellularLocation>
        <location evidence="1">Cell membrane</location>
        <topology evidence="1">Multi-pass membrane protein</topology>
    </subcellularLocation>
</comment>
<feature type="transmembrane region" description="Helical" evidence="8">
    <location>
        <begin position="15"/>
        <end position="33"/>
    </location>
</feature>
<evidence type="ECO:0000256" key="1">
    <source>
        <dbReference type="ARBA" id="ARBA00004651"/>
    </source>
</evidence>
<gene>
    <name evidence="9" type="ORF">EQM13_01840</name>
</gene>
<evidence type="ECO:0000313" key="9">
    <source>
        <dbReference type="EMBL" id="QAT60400.1"/>
    </source>
</evidence>
<keyword evidence="10" id="KW-1185">Reference proteome</keyword>
<dbReference type="FunFam" id="1.10.3470.10:FF:000001">
    <property type="entry name" value="Vitamin B12 ABC transporter permease BtuC"/>
    <property type="match status" value="1"/>
</dbReference>